<reference evidence="3" key="1">
    <citation type="submission" date="2022-03" db="EMBL/GenBank/DDBJ databases">
        <title>A functionally conserved STORR gene fusion in Papaver species that diverged 16.8 million years ago.</title>
        <authorList>
            <person name="Catania T."/>
        </authorList>
    </citation>
    <scope>NUCLEOTIDE SEQUENCE</scope>
    <source>
        <strain evidence="3">S-191538</strain>
    </source>
</reference>
<dbReference type="Pfam" id="PF26133">
    <property type="entry name" value="DUF8039"/>
    <property type="match status" value="1"/>
</dbReference>
<dbReference type="EMBL" id="JAJJMA010158714">
    <property type="protein sequence ID" value="MCL7035600.1"/>
    <property type="molecule type" value="Genomic_DNA"/>
</dbReference>
<dbReference type="Proteomes" id="UP001177140">
    <property type="component" value="Unassembled WGS sequence"/>
</dbReference>
<organism evidence="3 4">
    <name type="scientific">Papaver nudicaule</name>
    <name type="common">Iceland poppy</name>
    <dbReference type="NCBI Taxonomy" id="74823"/>
    <lineage>
        <taxon>Eukaryota</taxon>
        <taxon>Viridiplantae</taxon>
        <taxon>Streptophyta</taxon>
        <taxon>Embryophyta</taxon>
        <taxon>Tracheophyta</taxon>
        <taxon>Spermatophyta</taxon>
        <taxon>Magnoliopsida</taxon>
        <taxon>Ranunculales</taxon>
        <taxon>Papaveraceae</taxon>
        <taxon>Papaveroideae</taxon>
        <taxon>Papaver</taxon>
    </lineage>
</organism>
<proteinExistence type="predicted"/>
<evidence type="ECO:0000313" key="3">
    <source>
        <dbReference type="EMBL" id="MCL7035600.1"/>
    </source>
</evidence>
<feature type="region of interest" description="Disordered" evidence="1">
    <location>
        <begin position="1"/>
        <end position="165"/>
    </location>
</feature>
<dbReference type="PANTHER" id="PTHR33018">
    <property type="entry name" value="OS10G0338966 PROTEIN-RELATED"/>
    <property type="match status" value="1"/>
</dbReference>
<evidence type="ECO:0000259" key="2">
    <source>
        <dbReference type="Pfam" id="PF26133"/>
    </source>
</evidence>
<dbReference type="InterPro" id="IPR058352">
    <property type="entry name" value="DUF8039"/>
</dbReference>
<feature type="compositionally biased region" description="Low complexity" evidence="1">
    <location>
        <begin position="47"/>
        <end position="58"/>
    </location>
</feature>
<dbReference type="AlphaFoldDB" id="A0AA41V5L5"/>
<feature type="domain" description="DUF8039" evidence="2">
    <location>
        <begin position="472"/>
        <end position="549"/>
    </location>
</feature>
<evidence type="ECO:0000256" key="1">
    <source>
        <dbReference type="SAM" id="MobiDB-lite"/>
    </source>
</evidence>
<gene>
    <name evidence="3" type="ORF">MKW94_004339</name>
</gene>
<feature type="compositionally biased region" description="Polar residues" evidence="1">
    <location>
        <begin position="439"/>
        <end position="449"/>
    </location>
</feature>
<comment type="caution">
    <text evidence="3">The sequence shown here is derived from an EMBL/GenBank/DDBJ whole genome shotgun (WGS) entry which is preliminary data.</text>
</comment>
<accession>A0AA41V5L5</accession>
<keyword evidence="4" id="KW-1185">Reference proteome</keyword>
<feature type="compositionally biased region" description="Basic and acidic residues" evidence="1">
    <location>
        <begin position="156"/>
        <end position="165"/>
    </location>
</feature>
<feature type="region of interest" description="Disordered" evidence="1">
    <location>
        <begin position="439"/>
        <end position="461"/>
    </location>
</feature>
<protein>
    <recommendedName>
        <fullName evidence="2">DUF8039 domain-containing protein</fullName>
    </recommendedName>
</protein>
<evidence type="ECO:0000313" key="4">
    <source>
        <dbReference type="Proteomes" id="UP001177140"/>
    </source>
</evidence>
<name>A0AA41V5L5_PAPNU</name>
<sequence>MTPRRSSPRFKNISKEPDCVEKTSPTRSPLGKRKLSVEPEKSQPLQSASGASEAAAFSTEVVNKLSKAKRKLYSGPCPNVQLVNPNDTLEDMLDDEENEENDEHEPENDVAEREVENEDKENENEGEDHDTGKERPKRKYVPRGPTRMKALGLTVDKNDTKNKKDGKQILSFNSKDQPIGDPSVALASVLGVLVRRNIALKNLDWRDVPGDTKNNLWAIVKQRFIVDDFYKDYYIGKMGGYLKEARSRKARKILALDGLEEEERVKKLEALKPENDTVAEWEEFVKHVCSDEFRLIMFGPLLYQANRLRMQGLKDRSTEEEIDSVELWKVGHQQKEGKEPNACVVEALEKLERAQEEQAADVGSSVTVDVLAKALGDEKPGKIRGVGYGVTKTKMVVKSHYKKIIKECQVNMMEMNQRLAQLEVRTLLFSFRLSGNASNNHDVPSTSKTVAHHENGSPVSRPRVEEVLGNGKACRLLSWYNDDEVVADAVIVDTNPQGKCHGKPIGFGAYKVTVTVSHVDDAELFKQSNVLKTVYDAVGTFTTWSKDLILPAISTSTPTPAISTPTPTPTC</sequence>
<dbReference type="PANTHER" id="PTHR33018:SF37">
    <property type="entry name" value="TRANSPOSASE TNP1_EN_SPM-LIKE DOMAIN-CONTAINING PROTEIN"/>
    <property type="match status" value="1"/>
</dbReference>
<feature type="compositionally biased region" description="Acidic residues" evidence="1">
    <location>
        <begin position="88"/>
        <end position="128"/>
    </location>
</feature>